<name>A0A542XDT3_9MICO</name>
<dbReference type="OrthoDB" id="4333421at2"/>
<dbReference type="EMBL" id="VFOK01000001">
    <property type="protein sequence ID" value="TQL33990.1"/>
    <property type="molecule type" value="Genomic_DNA"/>
</dbReference>
<feature type="signal peptide" evidence="2">
    <location>
        <begin position="1"/>
        <end position="22"/>
    </location>
</feature>
<keyword evidence="2" id="KW-0732">Signal</keyword>
<keyword evidence="1" id="KW-0812">Transmembrane</keyword>
<evidence type="ECO:0000256" key="2">
    <source>
        <dbReference type="SAM" id="SignalP"/>
    </source>
</evidence>
<protein>
    <recommendedName>
        <fullName evidence="5">DUF916 domain-containing protein</fullName>
    </recommendedName>
</protein>
<dbReference type="Proteomes" id="UP000318336">
    <property type="component" value="Unassembled WGS sequence"/>
</dbReference>
<dbReference type="AlphaFoldDB" id="A0A542XDT3"/>
<keyword evidence="4" id="KW-1185">Reference proteome</keyword>
<keyword evidence="1" id="KW-0472">Membrane</keyword>
<feature type="chain" id="PRO_5022064902" description="DUF916 domain-containing protein" evidence="2">
    <location>
        <begin position="23"/>
        <end position="441"/>
    </location>
</feature>
<gene>
    <name evidence="3" type="ORF">FB554_2147</name>
</gene>
<evidence type="ECO:0008006" key="5">
    <source>
        <dbReference type="Google" id="ProtNLM"/>
    </source>
</evidence>
<comment type="caution">
    <text evidence="3">The sequence shown here is derived from an EMBL/GenBank/DDBJ whole genome shotgun (WGS) entry which is preliminary data.</text>
</comment>
<feature type="transmembrane region" description="Helical" evidence="1">
    <location>
        <begin position="412"/>
        <end position="433"/>
    </location>
</feature>
<keyword evidence="1" id="KW-1133">Transmembrane helix</keyword>
<accession>A0A542XDT3</accession>
<evidence type="ECO:0000256" key="1">
    <source>
        <dbReference type="SAM" id="Phobius"/>
    </source>
</evidence>
<evidence type="ECO:0000313" key="3">
    <source>
        <dbReference type="EMBL" id="TQL33990.1"/>
    </source>
</evidence>
<organism evidence="3 4">
    <name type="scientific">Barrientosiimonas humi</name>
    <dbReference type="NCBI Taxonomy" id="999931"/>
    <lineage>
        <taxon>Bacteria</taxon>
        <taxon>Bacillati</taxon>
        <taxon>Actinomycetota</taxon>
        <taxon>Actinomycetes</taxon>
        <taxon>Micrococcales</taxon>
        <taxon>Dermacoccaceae</taxon>
        <taxon>Barrientosiimonas</taxon>
    </lineage>
</organism>
<sequence>MRLRLLALPAVLAAGVATPAVAAPVTPRAAFEPSGEQVQASTATGSAKVLEPGSYRTSLPADETKRFFKLTRSPGEGLSFAIMGQPTENGQKYLAGQDQSLHVSIALPDGTSCVSDDYATKNKDAPLAQLLRVVSTIDPTGAKRQSFLNEDCAAATSFTVSVWRETPPAGSSLPVEIRVHRQPKITGQPGAPATEAEASLLRVEPQEGGEPVPAGQGFGDAPTLPNGTVPLDLEVGQQVFYKVRAGYGQRVAASLEVPANDKNFAPKNDLSVQLNLWTPQGVQLDPGNYDLSRTGSLMANSGEAKTLGVYTPTIKYANRDITFTSLSDYGASAAWADTAGWYYVGVLVAPGQAEDRNGTFAKIPSRLSVRVSGQEQAGPTYVNAQGAALNQPGVGQVSTEGTQQDSAAGLPWWKIGVGALAVLAAAAACVWAIRARPKLVE</sequence>
<reference evidence="3 4" key="1">
    <citation type="submission" date="2019-06" db="EMBL/GenBank/DDBJ databases">
        <title>Sequencing the genomes of 1000 actinobacteria strains.</title>
        <authorList>
            <person name="Klenk H.-P."/>
        </authorList>
    </citation>
    <scope>NUCLEOTIDE SEQUENCE [LARGE SCALE GENOMIC DNA]</scope>
    <source>
        <strain evidence="3 4">DSM 24617</strain>
    </source>
</reference>
<dbReference type="RefSeq" id="WP_142005945.1">
    <property type="nucleotide sequence ID" value="NZ_CAJTBP010000001.1"/>
</dbReference>
<evidence type="ECO:0000313" key="4">
    <source>
        <dbReference type="Proteomes" id="UP000318336"/>
    </source>
</evidence>
<proteinExistence type="predicted"/>